<dbReference type="Proteomes" id="UP000649259">
    <property type="component" value="Unassembled WGS sequence"/>
</dbReference>
<dbReference type="EMBL" id="BNEB01000003">
    <property type="protein sequence ID" value="GHI61040.1"/>
    <property type="molecule type" value="Genomic_DNA"/>
</dbReference>
<comment type="caution">
    <text evidence="1">The sequence shown here is derived from an EMBL/GenBank/DDBJ whole genome shotgun (WGS) entry which is preliminary data.</text>
</comment>
<dbReference type="GeneID" id="91470572"/>
<evidence type="ECO:0000313" key="1">
    <source>
        <dbReference type="EMBL" id="GHI61040.1"/>
    </source>
</evidence>
<keyword evidence="2" id="KW-1185">Reference proteome</keyword>
<accession>A0ABQ3RYT9</accession>
<proteinExistence type="predicted"/>
<evidence type="ECO:0008006" key="3">
    <source>
        <dbReference type="Google" id="ProtNLM"/>
    </source>
</evidence>
<dbReference type="RefSeq" id="WP_189917884.1">
    <property type="nucleotide sequence ID" value="NZ_BMSI01000001.1"/>
</dbReference>
<gene>
    <name evidence="1" type="ORF">Saso_26900</name>
</gene>
<name>A0ABQ3RYT9_9ACTN</name>
<protein>
    <recommendedName>
        <fullName evidence="3">SnoaL-like domain-containing protein</fullName>
    </recommendedName>
</protein>
<reference evidence="2" key="1">
    <citation type="submission" date="2023-07" db="EMBL/GenBank/DDBJ databases">
        <title>Whole genome shotgun sequence of Streptomyces cacaoi subsp. asoensis NBRC 13813.</title>
        <authorList>
            <person name="Komaki H."/>
            <person name="Tamura T."/>
        </authorList>
    </citation>
    <scope>NUCLEOTIDE SEQUENCE [LARGE SCALE GENOMIC DNA]</scope>
    <source>
        <strain evidence="2">NBRC 13813</strain>
    </source>
</reference>
<organism evidence="1 2">
    <name type="scientific">Streptomyces asoensis</name>
    <dbReference type="NCBI Taxonomy" id="249586"/>
    <lineage>
        <taxon>Bacteria</taxon>
        <taxon>Bacillati</taxon>
        <taxon>Actinomycetota</taxon>
        <taxon>Actinomycetes</taxon>
        <taxon>Kitasatosporales</taxon>
        <taxon>Streptomycetaceae</taxon>
        <taxon>Streptomyces</taxon>
    </lineage>
</organism>
<sequence length="128" mass="13909">MSDREAFPGELDMLHGLVATLHAVAEHGDLADVRRVLAEYQRDEQDAYAEAGAGSPTAAPKAFQPGHLYAYAVWRFHCAAVTAHPATGEQQAIGWIRISDGSWTTHAYSAAEWDAPWTDITTTGEDGR</sequence>
<evidence type="ECO:0000313" key="2">
    <source>
        <dbReference type="Proteomes" id="UP000649259"/>
    </source>
</evidence>